<evidence type="ECO:0000313" key="5">
    <source>
        <dbReference type="Proteomes" id="UP000029833"/>
    </source>
</evidence>
<evidence type="ECO:0000259" key="3">
    <source>
        <dbReference type="PROSITE" id="PS51186"/>
    </source>
</evidence>
<evidence type="ECO:0000256" key="1">
    <source>
        <dbReference type="ARBA" id="ARBA00022679"/>
    </source>
</evidence>
<evidence type="ECO:0000256" key="2">
    <source>
        <dbReference type="ARBA" id="ARBA00023315"/>
    </source>
</evidence>
<dbReference type="PANTHER" id="PTHR43877:SF1">
    <property type="entry name" value="ACETYLTRANSFERASE"/>
    <property type="match status" value="1"/>
</dbReference>
<keyword evidence="2" id="KW-0012">Acyltransferase</keyword>
<dbReference type="GO" id="GO:0016747">
    <property type="term" value="F:acyltransferase activity, transferring groups other than amino-acyl groups"/>
    <property type="evidence" value="ECO:0007669"/>
    <property type="project" value="InterPro"/>
</dbReference>
<dbReference type="EMBL" id="AXNT01000122">
    <property type="protein sequence ID" value="KGM01229.1"/>
    <property type="molecule type" value="Genomic_DNA"/>
</dbReference>
<dbReference type="InterPro" id="IPR000182">
    <property type="entry name" value="GNAT_dom"/>
</dbReference>
<dbReference type="PANTHER" id="PTHR43877">
    <property type="entry name" value="AMINOALKYLPHOSPHONATE N-ACETYLTRANSFERASE-RELATED-RELATED"/>
    <property type="match status" value="1"/>
</dbReference>
<proteinExistence type="predicted"/>
<feature type="domain" description="N-acetyltransferase" evidence="3">
    <location>
        <begin position="1"/>
        <end position="161"/>
    </location>
</feature>
<sequence length="172" mass="17959">MLLRPALPTDVDLLTDLVVEAVNWTGEQRVTVADVRTDDHLARYVEGWGRPGDVGVVAVGDAGEPLGAAWVRLLTADRAGWGFVAEDVPELSLGVLAPGRGLGAGSALLDACLDAVRAQGSRAVSLSVEDGNDLARGMYERRGFVVVGREGGSDVLLLDLATSTTPAGRQKV</sequence>
<name>A0A0A0B5Z0_9CELL</name>
<dbReference type="Proteomes" id="UP000029833">
    <property type="component" value="Unassembled WGS sequence"/>
</dbReference>
<dbReference type="STRING" id="1408250.Q760_02890"/>
<keyword evidence="5" id="KW-1185">Reference proteome</keyword>
<dbReference type="Gene3D" id="3.40.630.30">
    <property type="match status" value="1"/>
</dbReference>
<gene>
    <name evidence="4" type="ORF">Q760_02890</name>
</gene>
<dbReference type="PROSITE" id="PS51186">
    <property type="entry name" value="GNAT"/>
    <property type="match status" value="1"/>
</dbReference>
<organism evidence="4 5">
    <name type="scientific">Cellulomonas cellasea DSM 20118</name>
    <dbReference type="NCBI Taxonomy" id="1408250"/>
    <lineage>
        <taxon>Bacteria</taxon>
        <taxon>Bacillati</taxon>
        <taxon>Actinomycetota</taxon>
        <taxon>Actinomycetes</taxon>
        <taxon>Micrococcales</taxon>
        <taxon>Cellulomonadaceae</taxon>
        <taxon>Cellulomonas</taxon>
    </lineage>
</organism>
<evidence type="ECO:0000313" key="4">
    <source>
        <dbReference type="EMBL" id="KGM01229.1"/>
    </source>
</evidence>
<keyword evidence="1" id="KW-0808">Transferase</keyword>
<protein>
    <recommendedName>
        <fullName evidence="3">N-acetyltransferase domain-containing protein</fullName>
    </recommendedName>
</protein>
<dbReference type="CDD" id="cd04301">
    <property type="entry name" value="NAT_SF"/>
    <property type="match status" value="1"/>
</dbReference>
<dbReference type="InterPro" id="IPR016181">
    <property type="entry name" value="Acyl_CoA_acyltransferase"/>
</dbReference>
<dbReference type="RefSeq" id="WP_052104338.1">
    <property type="nucleotide sequence ID" value="NZ_AXNT01000122.1"/>
</dbReference>
<dbReference type="AlphaFoldDB" id="A0A0A0B5Z0"/>
<accession>A0A0A0B5Z0</accession>
<reference evidence="4 5" key="1">
    <citation type="submission" date="2013-10" db="EMBL/GenBank/DDBJ databases">
        <authorList>
            <person name="Wang G."/>
            <person name="Zhuang W."/>
        </authorList>
    </citation>
    <scope>NUCLEOTIDE SEQUENCE [LARGE SCALE GENOMIC DNA]</scope>
    <source>
        <strain evidence="4 5">DSM 20118</strain>
    </source>
</reference>
<dbReference type="InterPro" id="IPR050832">
    <property type="entry name" value="Bact_Acetyltransf"/>
</dbReference>
<dbReference type="SUPFAM" id="SSF55729">
    <property type="entry name" value="Acyl-CoA N-acyltransferases (Nat)"/>
    <property type="match status" value="1"/>
</dbReference>
<comment type="caution">
    <text evidence="4">The sequence shown here is derived from an EMBL/GenBank/DDBJ whole genome shotgun (WGS) entry which is preliminary data.</text>
</comment>
<dbReference type="OrthoDB" id="9790865at2"/>
<dbReference type="Pfam" id="PF00583">
    <property type="entry name" value="Acetyltransf_1"/>
    <property type="match status" value="1"/>
</dbReference>